<proteinExistence type="predicted"/>
<protein>
    <recommendedName>
        <fullName evidence="1">DUF4219 domain-containing protein</fullName>
    </recommendedName>
</protein>
<name>A0A4Y1QXD8_PRUDU</name>
<dbReference type="AlphaFoldDB" id="A0A4Y1QXD8"/>
<evidence type="ECO:0000259" key="1">
    <source>
        <dbReference type="Pfam" id="PF13961"/>
    </source>
</evidence>
<dbReference type="InterPro" id="IPR025314">
    <property type="entry name" value="DUF4219"/>
</dbReference>
<sequence>MVEGLVPAGAIVVDVLSKDNYEHWSALVKNYLLAQDLWDVVEATAEPPVPEEADQFIGRKKTAAALHAIQISCGPDAFSVIKEISSSKLLGIFWPKRSSHTMEICSVCKLIKQPRYTVKKEQR</sequence>
<organism evidence="2">
    <name type="scientific">Prunus dulcis</name>
    <name type="common">Almond</name>
    <name type="synonym">Amygdalus dulcis</name>
    <dbReference type="NCBI Taxonomy" id="3755"/>
    <lineage>
        <taxon>Eukaryota</taxon>
        <taxon>Viridiplantae</taxon>
        <taxon>Streptophyta</taxon>
        <taxon>Embryophyta</taxon>
        <taxon>Tracheophyta</taxon>
        <taxon>Spermatophyta</taxon>
        <taxon>Magnoliopsida</taxon>
        <taxon>eudicotyledons</taxon>
        <taxon>Gunneridae</taxon>
        <taxon>Pentapetalae</taxon>
        <taxon>rosids</taxon>
        <taxon>fabids</taxon>
        <taxon>Rosales</taxon>
        <taxon>Rosaceae</taxon>
        <taxon>Amygdaloideae</taxon>
        <taxon>Amygdaleae</taxon>
        <taxon>Prunus</taxon>
    </lineage>
</organism>
<dbReference type="EMBL" id="AP019298">
    <property type="protein sequence ID" value="BBG96521.1"/>
    <property type="molecule type" value="Genomic_DNA"/>
</dbReference>
<gene>
    <name evidence="2" type="ORF">Prudu_005353</name>
</gene>
<accession>A0A4Y1QXD8</accession>
<dbReference type="Pfam" id="PF13961">
    <property type="entry name" value="DUF4219"/>
    <property type="match status" value="1"/>
</dbReference>
<feature type="domain" description="DUF4219" evidence="1">
    <location>
        <begin position="16"/>
        <end position="42"/>
    </location>
</feature>
<evidence type="ECO:0000313" key="2">
    <source>
        <dbReference type="EMBL" id="BBG96521.1"/>
    </source>
</evidence>
<reference evidence="2" key="1">
    <citation type="journal article" date="2019" name="Science">
        <title>Mutation of a bHLH transcription factor allowed almond domestication.</title>
        <authorList>
            <person name="Sanchez-Perez R."/>
            <person name="Pavan S."/>
            <person name="Mazzeo R."/>
            <person name="Moldovan C."/>
            <person name="Aiese Cigliano R."/>
            <person name="Del Cueto J."/>
            <person name="Ricciardi F."/>
            <person name="Lotti C."/>
            <person name="Ricciardi L."/>
            <person name="Dicenta F."/>
            <person name="Lopez-Marques R.L."/>
            <person name="Lindberg Moller B."/>
        </authorList>
    </citation>
    <scope>NUCLEOTIDE SEQUENCE</scope>
</reference>